<feature type="transmembrane region" description="Helical" evidence="5">
    <location>
        <begin position="20"/>
        <end position="40"/>
    </location>
</feature>
<dbReference type="SMART" id="SM01415">
    <property type="entry name" value="DUF106"/>
    <property type="match status" value="1"/>
</dbReference>
<dbReference type="STRING" id="523846.Mfer_0878"/>
<dbReference type="AlphaFoldDB" id="E3GZE4"/>
<feature type="transmembrane region" description="Helical" evidence="5">
    <location>
        <begin position="151"/>
        <end position="168"/>
    </location>
</feature>
<protein>
    <recommendedName>
        <fullName evidence="8">DUF106 domain-containing protein</fullName>
    </recommendedName>
</protein>
<dbReference type="KEGG" id="mfv:Mfer_0878"/>
<accession>E3GZE4</accession>
<dbReference type="HOGENOM" id="CLU_121274_0_0_2"/>
<evidence type="ECO:0000256" key="1">
    <source>
        <dbReference type="ARBA" id="ARBA00004141"/>
    </source>
</evidence>
<evidence type="ECO:0000256" key="3">
    <source>
        <dbReference type="ARBA" id="ARBA00022989"/>
    </source>
</evidence>
<dbReference type="PANTHER" id="PTHR42198:SF1">
    <property type="entry name" value="INTEGRAL MEMBRANE PROTEIN"/>
    <property type="match status" value="1"/>
</dbReference>
<evidence type="ECO:0000313" key="6">
    <source>
        <dbReference type="EMBL" id="ADP77676.1"/>
    </source>
</evidence>
<evidence type="ECO:0000313" key="7">
    <source>
        <dbReference type="Proteomes" id="UP000002315"/>
    </source>
</evidence>
<gene>
    <name evidence="6" type="ordered locus">Mfer_0878</name>
</gene>
<feature type="transmembrane region" description="Helical" evidence="5">
    <location>
        <begin position="88"/>
        <end position="110"/>
    </location>
</feature>
<dbReference type="Pfam" id="PF01956">
    <property type="entry name" value="EMC3_TMCO1"/>
    <property type="match status" value="1"/>
</dbReference>
<dbReference type="InterPro" id="IPR038978">
    <property type="entry name" value="MJ0935"/>
</dbReference>
<dbReference type="Proteomes" id="UP000002315">
    <property type="component" value="Chromosome"/>
</dbReference>
<evidence type="ECO:0000256" key="2">
    <source>
        <dbReference type="ARBA" id="ARBA00022692"/>
    </source>
</evidence>
<comment type="subcellular location">
    <subcellularLocation>
        <location evidence="1">Membrane</location>
        <topology evidence="1">Multi-pass membrane protein</topology>
    </subcellularLocation>
</comment>
<keyword evidence="3 5" id="KW-1133">Transmembrane helix</keyword>
<keyword evidence="2 5" id="KW-0812">Transmembrane</keyword>
<keyword evidence="4 5" id="KW-0472">Membrane</keyword>
<organism evidence="6 7">
    <name type="scientific">Methanothermus fervidus (strain ATCC 43054 / DSM 2088 / JCM 10308 / V24 S)</name>
    <dbReference type="NCBI Taxonomy" id="523846"/>
    <lineage>
        <taxon>Archaea</taxon>
        <taxon>Methanobacteriati</taxon>
        <taxon>Methanobacteriota</taxon>
        <taxon>Methanomada group</taxon>
        <taxon>Methanobacteria</taxon>
        <taxon>Methanobacteriales</taxon>
        <taxon>Methanothermaceae</taxon>
        <taxon>Methanothermus</taxon>
    </lineage>
</organism>
<dbReference type="PANTHER" id="PTHR42198">
    <property type="entry name" value="INTEGRAL MEMBRANE PROTEIN"/>
    <property type="match status" value="1"/>
</dbReference>
<dbReference type="EMBL" id="CP002278">
    <property type="protein sequence ID" value="ADP77676.1"/>
    <property type="molecule type" value="Genomic_DNA"/>
</dbReference>
<dbReference type="InterPro" id="IPR002809">
    <property type="entry name" value="EMC3/TMCO1"/>
</dbReference>
<evidence type="ECO:0008006" key="8">
    <source>
        <dbReference type="Google" id="ProtNLM"/>
    </source>
</evidence>
<evidence type="ECO:0000256" key="5">
    <source>
        <dbReference type="SAM" id="Phobius"/>
    </source>
</evidence>
<reference evidence="6 7" key="1">
    <citation type="journal article" date="2010" name="Stand. Genomic Sci.">
        <title>Complete genome sequence of Methanothermus fervidus type strain (V24S).</title>
        <authorList>
            <person name="Anderson I."/>
            <person name="Djao O.D."/>
            <person name="Misra M."/>
            <person name="Chertkov O."/>
            <person name="Nolan M."/>
            <person name="Lucas S."/>
            <person name="Lapidus A."/>
            <person name="Del Rio T.G."/>
            <person name="Tice H."/>
            <person name="Cheng J.F."/>
            <person name="Tapia R."/>
            <person name="Han C."/>
            <person name="Goodwin L."/>
            <person name="Pitluck S."/>
            <person name="Liolios K."/>
            <person name="Ivanova N."/>
            <person name="Mavromatis K."/>
            <person name="Mikhailova N."/>
            <person name="Pati A."/>
            <person name="Brambilla E."/>
            <person name="Chen A."/>
            <person name="Palaniappan K."/>
            <person name="Land M."/>
            <person name="Hauser L."/>
            <person name="Chang Y.J."/>
            <person name="Jeffries C.D."/>
            <person name="Sikorski J."/>
            <person name="Spring S."/>
            <person name="Rohde M."/>
            <person name="Eichinger K."/>
            <person name="Huber H."/>
            <person name="Wirth R."/>
            <person name="Goker M."/>
            <person name="Detter J.C."/>
            <person name="Woyke T."/>
            <person name="Bristow J."/>
            <person name="Eisen J.A."/>
            <person name="Markowitz V."/>
            <person name="Hugenholtz P."/>
            <person name="Klenk H.P."/>
            <person name="Kyrpides N.C."/>
        </authorList>
    </citation>
    <scope>NUCLEOTIDE SEQUENCE [LARGE SCALE GENOMIC DNA]</scope>
    <source>
        <strain evidence="7">ATCC 43054 / DSM 2088 / JCM 10308 / V24 S</strain>
    </source>
</reference>
<dbReference type="GO" id="GO:0016020">
    <property type="term" value="C:membrane"/>
    <property type="evidence" value="ECO:0007669"/>
    <property type="project" value="UniProtKB-SubCell"/>
</dbReference>
<name>E3GZE4_METFV</name>
<keyword evidence="7" id="KW-1185">Reference proteome</keyword>
<evidence type="ECO:0000256" key="4">
    <source>
        <dbReference type="ARBA" id="ARBA00023136"/>
    </source>
</evidence>
<proteinExistence type="predicted"/>
<sequence>MTIFLNPVALDPNPNNPLFTIFLISIFVAFISTLASKILIDHEKLEKHKKEIEKFQKELKKISSSSDPEAMRKLQEKQIEFFDKQKEIMIMSFKPLLVTFIPILLVFYWMARDPHISKTVVILPKVAYYLLLVPLWHMLYPPHHPLPPYSIGWLGWYILCTLTLSQIFRKLMGVKA</sequence>
<dbReference type="OrthoDB" id="84619at2157"/>